<dbReference type="Proteomes" id="UP001285636">
    <property type="component" value="Unassembled WGS sequence"/>
</dbReference>
<evidence type="ECO:0000313" key="3">
    <source>
        <dbReference type="Proteomes" id="UP001285636"/>
    </source>
</evidence>
<protein>
    <recommendedName>
        <fullName evidence="4">Cxxc_20_cxxc protein</fullName>
    </recommendedName>
</protein>
<name>A0AAJ2KW25_ALKPS</name>
<proteinExistence type="predicted"/>
<feature type="transmembrane region" description="Helical" evidence="1">
    <location>
        <begin position="70"/>
        <end position="89"/>
    </location>
</feature>
<dbReference type="InterPro" id="IPR026369">
    <property type="entry name" value="CxxC_20_CxxC"/>
</dbReference>
<dbReference type="RefSeq" id="WP_323466371.1">
    <property type="nucleotide sequence ID" value="NZ_CP144224.1"/>
</dbReference>
<comment type="caution">
    <text evidence="2">The sequence shown here is derived from an EMBL/GenBank/DDBJ whole genome shotgun (WGS) entry which is preliminary data.</text>
</comment>
<dbReference type="EMBL" id="JAWJAY010000001">
    <property type="protein sequence ID" value="MDV2884948.1"/>
    <property type="molecule type" value="Genomic_DNA"/>
</dbReference>
<accession>A0AAJ2KW25</accession>
<evidence type="ECO:0008006" key="4">
    <source>
        <dbReference type="Google" id="ProtNLM"/>
    </source>
</evidence>
<organism evidence="2 3">
    <name type="scientific">Alkalihalophilus pseudofirmus</name>
    <name type="common">Bacillus pseudofirmus</name>
    <dbReference type="NCBI Taxonomy" id="79885"/>
    <lineage>
        <taxon>Bacteria</taxon>
        <taxon>Bacillati</taxon>
        <taxon>Bacillota</taxon>
        <taxon>Bacilli</taxon>
        <taxon>Bacillales</taxon>
        <taxon>Bacillaceae</taxon>
        <taxon>Alkalihalophilus</taxon>
    </lineage>
</organism>
<gene>
    <name evidence="2" type="ORF">RYX45_07135</name>
</gene>
<evidence type="ECO:0000256" key="1">
    <source>
        <dbReference type="SAM" id="Phobius"/>
    </source>
</evidence>
<dbReference type="AlphaFoldDB" id="A0AAJ2KW25"/>
<feature type="transmembrane region" description="Helical" evidence="1">
    <location>
        <begin position="45"/>
        <end position="63"/>
    </location>
</feature>
<reference evidence="2" key="1">
    <citation type="submission" date="2023-10" db="EMBL/GenBank/DDBJ databases">
        <title>Screening of Alkalihalophilus pseudofirmusBZ-TG-HK211 and Its Alleviation of Salt Stress on Rapeseed Growth.</title>
        <authorList>
            <person name="Zhao B."/>
            <person name="Guo T."/>
        </authorList>
    </citation>
    <scope>NUCLEOTIDE SEQUENCE</scope>
    <source>
        <strain evidence="2">BZ-TG-HK211</strain>
    </source>
</reference>
<keyword evidence="1" id="KW-0812">Transmembrane</keyword>
<evidence type="ECO:0000313" key="2">
    <source>
        <dbReference type="EMBL" id="MDV2884948.1"/>
    </source>
</evidence>
<dbReference type="NCBIfam" id="TIGR04104">
    <property type="entry name" value="cxxc_20_cxxc"/>
    <property type="match status" value="1"/>
</dbReference>
<sequence length="99" mass="11246">MKLPACWNCKKQFSYGKLLLLWGGSTVCPRCGETNYLTAESRKKGAWYTPILIILMVIGLNMFDIGFPGIILYGLIFFLIGLSLSPFTFHFTDEQEPLF</sequence>
<keyword evidence="1" id="KW-0472">Membrane</keyword>
<keyword evidence="1" id="KW-1133">Transmembrane helix</keyword>